<evidence type="ECO:0000313" key="7">
    <source>
        <dbReference type="Proteomes" id="UP000516117"/>
    </source>
</evidence>
<evidence type="ECO:0000256" key="4">
    <source>
        <dbReference type="ARBA" id="ARBA00022842"/>
    </source>
</evidence>
<name>A0A7H0H4W6_9ACTN</name>
<dbReference type="KEGG" id="tdf:H9L22_15630"/>
<keyword evidence="7" id="KW-1185">Reference proteome</keyword>
<sequence>MTPIVFLDANVLVPYNLMSVLLTMAEDGLFIPRWSQAVLDETSRALVEKLGLPRDDVTRRIQAMTEAFPEAMVTGYEHLEATVNCDPKDRHVLAAAVAAGADALVTVNLRDFPTDEMDRLEIDVLHPEQFLFQVWSVDIDAVRAALLRDATRRVRPPTNLGDLLAKLAPLAPTFANAVHQWGEAPRADISAVPLLVAVEDESTPAAGLAIPDLRDPLHVAMMWFGALDGSGAPNAALVELTLNPGAFGDFGWANDLLEGFGIASRVFPAVDSDDICFVHFVPEAAHAAQAFGSFILSDVVFMTLVKIEDGTWRVWGLGKAMPSAGQVFRRA</sequence>
<reference evidence="6 7" key="1">
    <citation type="submission" date="2020-08" db="EMBL/GenBank/DDBJ databases">
        <title>Genome sequence of Tessaracoccus defluvii JCM 17540T.</title>
        <authorList>
            <person name="Hyun D.-W."/>
            <person name="Bae J.-W."/>
        </authorList>
    </citation>
    <scope>NUCLEOTIDE SEQUENCE [LARGE SCALE GENOMIC DNA]</scope>
    <source>
        <strain evidence="6 7">JCM 17540</strain>
    </source>
</reference>
<gene>
    <name evidence="6" type="ORF">H9L22_15630</name>
</gene>
<evidence type="ECO:0000256" key="3">
    <source>
        <dbReference type="ARBA" id="ARBA00022801"/>
    </source>
</evidence>
<organism evidence="6 7">
    <name type="scientific">Tessaracoccus defluvii</name>
    <dbReference type="NCBI Taxonomy" id="1285901"/>
    <lineage>
        <taxon>Bacteria</taxon>
        <taxon>Bacillati</taxon>
        <taxon>Actinomycetota</taxon>
        <taxon>Actinomycetes</taxon>
        <taxon>Propionibacteriales</taxon>
        <taxon>Propionibacteriaceae</taxon>
        <taxon>Tessaracoccus</taxon>
    </lineage>
</organism>
<keyword evidence="2" id="KW-0479">Metal-binding</keyword>
<protein>
    <submittedName>
        <fullName evidence="6">PIN domain-containing protein</fullName>
    </submittedName>
</protein>
<dbReference type="InterPro" id="IPR029060">
    <property type="entry name" value="PIN-like_dom_sf"/>
</dbReference>
<dbReference type="Proteomes" id="UP000516117">
    <property type="component" value="Chromosome"/>
</dbReference>
<dbReference type="GO" id="GO:0004518">
    <property type="term" value="F:nuclease activity"/>
    <property type="evidence" value="ECO:0007669"/>
    <property type="project" value="UniProtKB-KW"/>
</dbReference>
<dbReference type="GO" id="GO:0016787">
    <property type="term" value="F:hydrolase activity"/>
    <property type="evidence" value="ECO:0007669"/>
    <property type="project" value="UniProtKB-KW"/>
</dbReference>
<evidence type="ECO:0000256" key="1">
    <source>
        <dbReference type="ARBA" id="ARBA00022722"/>
    </source>
</evidence>
<dbReference type="InterPro" id="IPR002850">
    <property type="entry name" value="PIN_toxin-like"/>
</dbReference>
<evidence type="ECO:0000259" key="5">
    <source>
        <dbReference type="Pfam" id="PF13470"/>
    </source>
</evidence>
<feature type="domain" description="PIN" evidence="5">
    <location>
        <begin position="5"/>
        <end position="109"/>
    </location>
</feature>
<accession>A0A7H0H4W6</accession>
<keyword evidence="4" id="KW-0460">Magnesium</keyword>
<dbReference type="EMBL" id="CP060789">
    <property type="protein sequence ID" value="QNP55582.1"/>
    <property type="molecule type" value="Genomic_DNA"/>
</dbReference>
<evidence type="ECO:0000256" key="2">
    <source>
        <dbReference type="ARBA" id="ARBA00022723"/>
    </source>
</evidence>
<dbReference type="GO" id="GO:0046872">
    <property type="term" value="F:metal ion binding"/>
    <property type="evidence" value="ECO:0007669"/>
    <property type="project" value="UniProtKB-KW"/>
</dbReference>
<evidence type="ECO:0000313" key="6">
    <source>
        <dbReference type="EMBL" id="QNP55582.1"/>
    </source>
</evidence>
<dbReference type="Pfam" id="PF13470">
    <property type="entry name" value="PIN_3"/>
    <property type="match status" value="1"/>
</dbReference>
<dbReference type="SUPFAM" id="SSF88723">
    <property type="entry name" value="PIN domain-like"/>
    <property type="match status" value="1"/>
</dbReference>
<keyword evidence="1" id="KW-0540">Nuclease</keyword>
<dbReference type="AlphaFoldDB" id="A0A7H0H4W6"/>
<dbReference type="PANTHER" id="PTHR34610:SF3">
    <property type="entry name" value="SSL7007 PROTEIN"/>
    <property type="match status" value="1"/>
</dbReference>
<dbReference type="InterPro" id="IPR002716">
    <property type="entry name" value="PIN_dom"/>
</dbReference>
<dbReference type="PANTHER" id="PTHR34610">
    <property type="entry name" value="SSL7007 PROTEIN"/>
    <property type="match status" value="1"/>
</dbReference>
<proteinExistence type="predicted"/>
<keyword evidence="3" id="KW-0378">Hydrolase</keyword>
<dbReference type="RefSeq" id="WP_187720712.1">
    <property type="nucleotide sequence ID" value="NZ_BAABBL010000020.1"/>
</dbReference>